<dbReference type="EC" id="2.7.7.65" evidence="2"/>
<gene>
    <name evidence="6" type="ORF">B1207_03295</name>
</gene>
<evidence type="ECO:0000313" key="6">
    <source>
        <dbReference type="EMBL" id="RAP38028.1"/>
    </source>
</evidence>
<dbReference type="NCBIfam" id="TIGR00254">
    <property type="entry name" value="GGDEF"/>
    <property type="match status" value="1"/>
</dbReference>
<dbReference type="SMART" id="SM00267">
    <property type="entry name" value="GGDEF"/>
    <property type="match status" value="1"/>
</dbReference>
<feature type="domain" description="GGDEF" evidence="5">
    <location>
        <begin position="250"/>
        <end position="379"/>
    </location>
</feature>
<dbReference type="AlphaFoldDB" id="A0A364LMC4"/>
<dbReference type="PANTHER" id="PTHR45138">
    <property type="entry name" value="REGULATORY COMPONENTS OF SENSORY TRANSDUCTION SYSTEM"/>
    <property type="match status" value="1"/>
</dbReference>
<organism evidence="6 7">
    <name type="scientific">Legionella quinlivanii</name>
    <dbReference type="NCBI Taxonomy" id="45073"/>
    <lineage>
        <taxon>Bacteria</taxon>
        <taxon>Pseudomonadati</taxon>
        <taxon>Pseudomonadota</taxon>
        <taxon>Gammaproteobacteria</taxon>
        <taxon>Legionellales</taxon>
        <taxon>Legionellaceae</taxon>
        <taxon>Legionella</taxon>
    </lineage>
</organism>
<evidence type="ECO:0000259" key="5">
    <source>
        <dbReference type="PROSITE" id="PS50887"/>
    </source>
</evidence>
<dbReference type="Proteomes" id="UP000249458">
    <property type="component" value="Unassembled WGS sequence"/>
</dbReference>
<dbReference type="InterPro" id="IPR000160">
    <property type="entry name" value="GGDEF_dom"/>
</dbReference>
<dbReference type="PANTHER" id="PTHR45138:SF9">
    <property type="entry name" value="DIGUANYLATE CYCLASE DGCM-RELATED"/>
    <property type="match status" value="1"/>
</dbReference>
<evidence type="ECO:0000256" key="1">
    <source>
        <dbReference type="ARBA" id="ARBA00001946"/>
    </source>
</evidence>
<dbReference type="PROSITE" id="PS50887">
    <property type="entry name" value="GGDEF"/>
    <property type="match status" value="1"/>
</dbReference>
<comment type="caution">
    <text evidence="6">The sequence shown here is derived from an EMBL/GenBank/DDBJ whole genome shotgun (WGS) entry which is preliminary data.</text>
</comment>
<feature type="transmembrane region" description="Helical" evidence="4">
    <location>
        <begin position="44"/>
        <end position="64"/>
    </location>
</feature>
<dbReference type="Gene3D" id="3.30.70.270">
    <property type="match status" value="1"/>
</dbReference>
<evidence type="ECO:0000256" key="4">
    <source>
        <dbReference type="SAM" id="Phobius"/>
    </source>
</evidence>
<keyword evidence="4" id="KW-0472">Membrane</keyword>
<keyword evidence="4" id="KW-0812">Transmembrane</keyword>
<evidence type="ECO:0000313" key="7">
    <source>
        <dbReference type="Proteomes" id="UP000249458"/>
    </source>
</evidence>
<sequence>MRDIRQIQDESFLLLLQSSLKAIPFNIFLSIIIWGYLIYRGAPVTASTIWFLAIFSLSLLRWIYSRRCIVSKSYIHSKKSKLTLFVSFTFIMGGLWGSCYIFFYDYLSAAHQNIITLVLGGMAAGGIASLSIYLPAYYAYLLPMFIPLIVYNYSFLQVDKSILATMFLLFIIMLMVTAKFPSQLLSETIRLGREKDSLIQNLNHTNHEKDAVLEEIHRISITDSLTGLYNRRYFDARLDEELRRAKRNQHYFNLILIDVDDFKFVNDNFGHPAGDLMLKRLARAIKKTATRANDAAFRIGGDEFAAMLANSTAAEAIIICKKIQECFKEESAGNNTTLSIGIVTVPPENIEAEDIISAADKALYQAKKSGKNQIRSIEL</sequence>
<reference evidence="6 7" key="1">
    <citation type="submission" date="2017-02" db="EMBL/GenBank/DDBJ databases">
        <title>Legionella quilivanii strain from human: case report and whole genome sequencing analysis.</title>
        <authorList>
            <person name="Lalancette C."/>
            <person name="Leduc J.-M."/>
            <person name="Levesque S."/>
            <person name="Fournier E."/>
            <person name="Saoud J."/>
            <person name="Faucher S.P."/>
            <person name="Bernard K."/>
            <person name="Martineau C."/>
            <person name="Longtin J."/>
        </authorList>
    </citation>
    <scope>NUCLEOTIDE SEQUENCE [LARGE SCALE GENOMIC DNA]</scope>
    <source>
        <strain evidence="6 7">ID143958</strain>
    </source>
</reference>
<dbReference type="SUPFAM" id="SSF55073">
    <property type="entry name" value="Nucleotide cyclase"/>
    <property type="match status" value="1"/>
</dbReference>
<feature type="transmembrane region" description="Helical" evidence="4">
    <location>
        <begin position="12"/>
        <end position="38"/>
    </location>
</feature>
<proteinExistence type="predicted"/>
<dbReference type="RefSeq" id="WP_112218577.1">
    <property type="nucleotide sequence ID" value="NZ_MVJN01000002.1"/>
</dbReference>
<feature type="transmembrane region" description="Helical" evidence="4">
    <location>
        <begin position="84"/>
        <end position="103"/>
    </location>
</feature>
<dbReference type="CDD" id="cd01949">
    <property type="entry name" value="GGDEF"/>
    <property type="match status" value="1"/>
</dbReference>
<evidence type="ECO:0000256" key="2">
    <source>
        <dbReference type="ARBA" id="ARBA00012528"/>
    </source>
</evidence>
<evidence type="ECO:0000256" key="3">
    <source>
        <dbReference type="ARBA" id="ARBA00034247"/>
    </source>
</evidence>
<comment type="catalytic activity">
    <reaction evidence="3">
        <text>2 GTP = 3',3'-c-di-GMP + 2 diphosphate</text>
        <dbReference type="Rhea" id="RHEA:24898"/>
        <dbReference type="ChEBI" id="CHEBI:33019"/>
        <dbReference type="ChEBI" id="CHEBI:37565"/>
        <dbReference type="ChEBI" id="CHEBI:58805"/>
        <dbReference type="EC" id="2.7.7.65"/>
    </reaction>
</comment>
<dbReference type="Pfam" id="PF00990">
    <property type="entry name" value="GGDEF"/>
    <property type="match status" value="1"/>
</dbReference>
<protein>
    <recommendedName>
        <fullName evidence="2">diguanylate cyclase</fullName>
        <ecNumber evidence="2">2.7.7.65</ecNumber>
    </recommendedName>
</protein>
<feature type="transmembrane region" description="Helical" evidence="4">
    <location>
        <begin position="162"/>
        <end position="180"/>
    </location>
</feature>
<feature type="transmembrane region" description="Helical" evidence="4">
    <location>
        <begin position="109"/>
        <end position="130"/>
    </location>
</feature>
<dbReference type="InterPro" id="IPR043128">
    <property type="entry name" value="Rev_trsase/Diguanyl_cyclase"/>
</dbReference>
<dbReference type="GO" id="GO:0052621">
    <property type="term" value="F:diguanylate cyclase activity"/>
    <property type="evidence" value="ECO:0007669"/>
    <property type="project" value="UniProtKB-EC"/>
</dbReference>
<accession>A0A364LMC4</accession>
<dbReference type="FunFam" id="3.30.70.270:FF:000001">
    <property type="entry name" value="Diguanylate cyclase domain protein"/>
    <property type="match status" value="1"/>
</dbReference>
<keyword evidence="4" id="KW-1133">Transmembrane helix</keyword>
<name>A0A364LMC4_9GAMM</name>
<comment type="cofactor">
    <cofactor evidence="1">
        <name>Mg(2+)</name>
        <dbReference type="ChEBI" id="CHEBI:18420"/>
    </cofactor>
</comment>
<dbReference type="InterPro" id="IPR029787">
    <property type="entry name" value="Nucleotide_cyclase"/>
</dbReference>
<dbReference type="EMBL" id="MVJN01000002">
    <property type="protein sequence ID" value="RAP38028.1"/>
    <property type="molecule type" value="Genomic_DNA"/>
</dbReference>
<dbReference type="InterPro" id="IPR050469">
    <property type="entry name" value="Diguanylate_Cyclase"/>
</dbReference>